<gene>
    <name evidence="1" type="ORF">POBO1169_LOCUS10580</name>
</gene>
<protein>
    <submittedName>
        <fullName evidence="1">Uncharacterized protein</fullName>
    </submittedName>
</protein>
<name>A0A7S0WKL1_9CHLO</name>
<evidence type="ECO:0000313" key="1">
    <source>
        <dbReference type="EMBL" id="CAD8670734.1"/>
    </source>
</evidence>
<reference evidence="1" key="1">
    <citation type="submission" date="2021-01" db="EMBL/GenBank/DDBJ databases">
        <authorList>
            <person name="Corre E."/>
            <person name="Pelletier E."/>
            <person name="Niang G."/>
            <person name="Scheremetjew M."/>
            <person name="Finn R."/>
            <person name="Kale V."/>
            <person name="Holt S."/>
            <person name="Cochrane G."/>
            <person name="Meng A."/>
            <person name="Brown T."/>
            <person name="Cohen L."/>
        </authorList>
    </citation>
    <scope>NUCLEOTIDE SEQUENCE</scope>
    <source>
        <strain evidence="1">CCMP722</strain>
    </source>
</reference>
<dbReference type="AlphaFoldDB" id="A0A7S0WKL1"/>
<proteinExistence type="predicted"/>
<organism evidence="1">
    <name type="scientific">Pyramimonas obovata</name>
    <dbReference type="NCBI Taxonomy" id="1411642"/>
    <lineage>
        <taxon>Eukaryota</taxon>
        <taxon>Viridiplantae</taxon>
        <taxon>Chlorophyta</taxon>
        <taxon>Pyramimonadophyceae</taxon>
        <taxon>Pyramimonadales</taxon>
        <taxon>Pyramimonadaceae</taxon>
        <taxon>Pyramimonas</taxon>
        <taxon>Pyramimonas incertae sedis</taxon>
    </lineage>
</organism>
<sequence>MALRNGLTSGRTRLLGATRMFNASPTRSLSSTPTVSSSSIFSARARAQSRKLNEFFELDAPMQGLAAHIGDLAEPLTDAMLSEERIATMNQKDKPLYVPSVPVICPMAKLARDNETVRKVLIYEEERDTIKPRLSWYHPDDSMVPRGWFKDGIMADLQYYYADVGTSASKKK</sequence>
<accession>A0A7S0WKL1</accession>
<dbReference type="EMBL" id="HBFA01020680">
    <property type="protein sequence ID" value="CAD8670734.1"/>
    <property type="molecule type" value="Transcribed_RNA"/>
</dbReference>